<dbReference type="Gene3D" id="2.60.40.790">
    <property type="match status" value="1"/>
</dbReference>
<dbReference type="PANTHER" id="PTHR12356">
    <property type="entry name" value="NUCLEAR MOVEMENT PROTEIN NUDC"/>
    <property type="match status" value="1"/>
</dbReference>
<dbReference type="CDD" id="cd06467">
    <property type="entry name" value="p23_NUDC_like"/>
    <property type="match status" value="1"/>
</dbReference>
<keyword evidence="10" id="KW-1185">Reference proteome</keyword>
<dbReference type="FunFam" id="2.60.40.790:FF:000001">
    <property type="entry name" value="Nuclear migration protein nudC"/>
    <property type="match status" value="1"/>
</dbReference>
<dbReference type="InterPro" id="IPR008978">
    <property type="entry name" value="HSP20-like_chaperone"/>
</dbReference>
<dbReference type="GO" id="GO:0051082">
    <property type="term" value="F:unfolded protein binding"/>
    <property type="evidence" value="ECO:0007669"/>
    <property type="project" value="TreeGrafter"/>
</dbReference>
<evidence type="ECO:0000313" key="10">
    <source>
        <dbReference type="Proteomes" id="UP000266841"/>
    </source>
</evidence>
<dbReference type="eggNOG" id="KOG2265">
    <property type="taxonomic scope" value="Eukaryota"/>
</dbReference>
<evidence type="ECO:0000256" key="6">
    <source>
        <dbReference type="ARBA" id="ARBA00030427"/>
    </source>
</evidence>
<evidence type="ECO:0000256" key="2">
    <source>
        <dbReference type="ARBA" id="ARBA00010513"/>
    </source>
</evidence>
<dbReference type="GO" id="GO:0006457">
    <property type="term" value="P:protein folding"/>
    <property type="evidence" value="ECO:0007669"/>
    <property type="project" value="TreeGrafter"/>
</dbReference>
<proteinExistence type="inferred from homology"/>
<gene>
    <name evidence="9" type="ORF">THAOC_06245</name>
</gene>
<evidence type="ECO:0000256" key="1">
    <source>
        <dbReference type="ARBA" id="ARBA00004496"/>
    </source>
</evidence>
<sequence length="355" mass="40177">MSRPDFTNDERFDGLYMQVANQTQGIEPLLDTVFSFLRRKSDFFSGPPGSEPGKGTEIAVGKVNEVLKKHLDMYSKDQRKKDEARVKREVERRKKELERQKAREAQLEKEKAKEAQQEGVIEASADGGFDISSSAAEPAVSPEETKSNDSGEQQSDPVTSAEEEQKADPNNDDDQEDDDDNSPPPVGNGGTVEGKYVWTQTLQELVVNVPLPDNTRGRDLNVTMKKKHLKISLRGQSEPIVDAPLTKAIIVDDSFWTVEDGNRLVLTLQKLGDMEWWECPCEGDPKIKLQRIQPENSNLSDLDGETRQTVEKMMYDQRQKAMGLPTADEQKKFDILEKFKRQHPEMDFSNCKVNM</sequence>
<comment type="subcellular location">
    <subcellularLocation>
        <location evidence="1">Cytoplasm</location>
    </subcellularLocation>
</comment>
<dbReference type="GO" id="GO:0005737">
    <property type="term" value="C:cytoplasm"/>
    <property type="evidence" value="ECO:0007669"/>
    <property type="project" value="UniProtKB-SubCell"/>
</dbReference>
<dbReference type="InterPro" id="IPR007052">
    <property type="entry name" value="CS_dom"/>
</dbReference>
<dbReference type="EMBL" id="AGNL01006145">
    <property type="protein sequence ID" value="EJK72236.1"/>
    <property type="molecule type" value="Genomic_DNA"/>
</dbReference>
<dbReference type="Pfam" id="PF04969">
    <property type="entry name" value="CS"/>
    <property type="match status" value="1"/>
</dbReference>
<reference evidence="9 10" key="1">
    <citation type="journal article" date="2012" name="Genome Biol.">
        <title>Genome and low-iron response of an oceanic diatom adapted to chronic iron limitation.</title>
        <authorList>
            <person name="Lommer M."/>
            <person name="Specht M."/>
            <person name="Roy A.S."/>
            <person name="Kraemer L."/>
            <person name="Andreson R."/>
            <person name="Gutowska M.A."/>
            <person name="Wolf J."/>
            <person name="Bergner S.V."/>
            <person name="Schilhabel M.B."/>
            <person name="Klostermeier U.C."/>
            <person name="Beiko R.G."/>
            <person name="Rosenstiel P."/>
            <person name="Hippler M."/>
            <person name="Laroche J."/>
        </authorList>
    </citation>
    <scope>NUCLEOTIDE SEQUENCE [LARGE SCALE GENOMIC DNA]</scope>
    <source>
        <strain evidence="9 10">CCMP1005</strain>
    </source>
</reference>
<feature type="region of interest" description="Disordered" evidence="7">
    <location>
        <begin position="71"/>
        <end position="193"/>
    </location>
</feature>
<name>K0TFB3_THAOC</name>
<organism evidence="9 10">
    <name type="scientific">Thalassiosira oceanica</name>
    <name type="common">Marine diatom</name>
    <dbReference type="NCBI Taxonomy" id="159749"/>
    <lineage>
        <taxon>Eukaryota</taxon>
        <taxon>Sar</taxon>
        <taxon>Stramenopiles</taxon>
        <taxon>Ochrophyta</taxon>
        <taxon>Bacillariophyta</taxon>
        <taxon>Coscinodiscophyceae</taxon>
        <taxon>Thalassiosirophycidae</taxon>
        <taxon>Thalassiosirales</taxon>
        <taxon>Thalassiosiraceae</taxon>
        <taxon>Thalassiosira</taxon>
    </lineage>
</organism>
<keyword evidence="4" id="KW-0963">Cytoplasm</keyword>
<protein>
    <recommendedName>
        <fullName evidence="3">Nuclear migration protein nudC</fullName>
    </recommendedName>
    <alternativeName>
        <fullName evidence="6">Nuclear distribution protein C homolog</fullName>
    </alternativeName>
</protein>
<evidence type="ECO:0000256" key="5">
    <source>
        <dbReference type="ARBA" id="ARBA00022553"/>
    </source>
</evidence>
<comment type="similarity">
    <text evidence="2">Belongs to the nudC family.</text>
</comment>
<dbReference type="PROSITE" id="PS51203">
    <property type="entry name" value="CS"/>
    <property type="match status" value="1"/>
</dbReference>
<dbReference type="OMA" id="NQMEWWS"/>
<evidence type="ECO:0000256" key="4">
    <source>
        <dbReference type="ARBA" id="ARBA00022490"/>
    </source>
</evidence>
<feature type="compositionally biased region" description="Low complexity" evidence="7">
    <location>
        <begin position="132"/>
        <end position="142"/>
    </location>
</feature>
<evidence type="ECO:0000256" key="3">
    <source>
        <dbReference type="ARBA" id="ARBA00017641"/>
    </source>
</evidence>
<evidence type="ECO:0000259" key="8">
    <source>
        <dbReference type="PROSITE" id="PS51203"/>
    </source>
</evidence>
<comment type="caution">
    <text evidence="9">The sequence shown here is derived from an EMBL/GenBank/DDBJ whole genome shotgun (WGS) entry which is preliminary data.</text>
</comment>
<dbReference type="OrthoDB" id="416217at2759"/>
<dbReference type="SUPFAM" id="SSF49764">
    <property type="entry name" value="HSP20-like chaperones"/>
    <property type="match status" value="1"/>
</dbReference>
<evidence type="ECO:0000313" key="9">
    <source>
        <dbReference type="EMBL" id="EJK72236.1"/>
    </source>
</evidence>
<feature type="compositionally biased region" description="Acidic residues" evidence="7">
    <location>
        <begin position="170"/>
        <end position="181"/>
    </location>
</feature>
<dbReference type="AlphaFoldDB" id="K0TFB3"/>
<dbReference type="Proteomes" id="UP000266841">
    <property type="component" value="Unassembled WGS sequence"/>
</dbReference>
<feature type="domain" description="CS" evidence="8">
    <location>
        <begin position="191"/>
        <end position="281"/>
    </location>
</feature>
<dbReference type="PANTHER" id="PTHR12356:SF3">
    <property type="entry name" value="NUCLEAR MIGRATION PROTEIN NUDC"/>
    <property type="match status" value="1"/>
</dbReference>
<evidence type="ECO:0000256" key="7">
    <source>
        <dbReference type="SAM" id="MobiDB-lite"/>
    </source>
</evidence>
<accession>K0TFB3</accession>
<dbReference type="InterPro" id="IPR025934">
    <property type="entry name" value="NudC_N_dom"/>
</dbReference>
<feature type="compositionally biased region" description="Basic and acidic residues" evidence="7">
    <location>
        <begin position="71"/>
        <end position="116"/>
    </location>
</feature>
<dbReference type="Pfam" id="PF14050">
    <property type="entry name" value="Nudc_N"/>
    <property type="match status" value="1"/>
</dbReference>
<keyword evidence="5" id="KW-0597">Phosphoprotein</keyword>
<dbReference type="InterPro" id="IPR037898">
    <property type="entry name" value="NudC_fam"/>
</dbReference>